<gene>
    <name evidence="1" type="ORF">Ahy_B10g104365</name>
</gene>
<evidence type="ECO:0000313" key="1">
    <source>
        <dbReference type="EMBL" id="RYQ84869.1"/>
    </source>
</evidence>
<protein>
    <submittedName>
        <fullName evidence="1">Uncharacterized protein</fullName>
    </submittedName>
</protein>
<comment type="caution">
    <text evidence="1">The sequence shown here is derived from an EMBL/GenBank/DDBJ whole genome shotgun (WGS) entry which is preliminary data.</text>
</comment>
<sequence length="132" mass="14181">MEELIVEGNRADADQFKQGAFQKPMNKMKEKFSECGLTDHNVTLYTPGKPFLLFECLGNIFAKDRSTGLKACSGKNDVEDVTPGSTIAAVIAGGLGLGGDDVDMEDLVAVESKLPNTFLTSFASSSERNQGR</sequence>
<name>A0A444X5D2_ARAHY</name>
<reference evidence="1 2" key="1">
    <citation type="submission" date="2019-01" db="EMBL/GenBank/DDBJ databases">
        <title>Sequencing of cultivated peanut Arachis hypogaea provides insights into genome evolution and oil improvement.</title>
        <authorList>
            <person name="Chen X."/>
        </authorList>
    </citation>
    <scope>NUCLEOTIDE SEQUENCE [LARGE SCALE GENOMIC DNA]</scope>
    <source>
        <strain evidence="2">cv. Fuhuasheng</strain>
        <tissue evidence="1">Leaves</tissue>
    </source>
</reference>
<organism evidence="1 2">
    <name type="scientific">Arachis hypogaea</name>
    <name type="common">Peanut</name>
    <dbReference type="NCBI Taxonomy" id="3818"/>
    <lineage>
        <taxon>Eukaryota</taxon>
        <taxon>Viridiplantae</taxon>
        <taxon>Streptophyta</taxon>
        <taxon>Embryophyta</taxon>
        <taxon>Tracheophyta</taxon>
        <taxon>Spermatophyta</taxon>
        <taxon>Magnoliopsida</taxon>
        <taxon>eudicotyledons</taxon>
        <taxon>Gunneridae</taxon>
        <taxon>Pentapetalae</taxon>
        <taxon>rosids</taxon>
        <taxon>fabids</taxon>
        <taxon>Fabales</taxon>
        <taxon>Fabaceae</taxon>
        <taxon>Papilionoideae</taxon>
        <taxon>50 kb inversion clade</taxon>
        <taxon>dalbergioids sensu lato</taxon>
        <taxon>Dalbergieae</taxon>
        <taxon>Pterocarpus clade</taxon>
        <taxon>Arachis</taxon>
    </lineage>
</organism>
<evidence type="ECO:0000313" key="2">
    <source>
        <dbReference type="Proteomes" id="UP000289738"/>
    </source>
</evidence>
<dbReference type="AlphaFoldDB" id="A0A444X5D2"/>
<accession>A0A444X5D2</accession>
<dbReference type="EMBL" id="SDMP01000020">
    <property type="protein sequence ID" value="RYQ84869.1"/>
    <property type="molecule type" value="Genomic_DNA"/>
</dbReference>
<proteinExistence type="predicted"/>
<keyword evidence="2" id="KW-1185">Reference proteome</keyword>
<dbReference type="Proteomes" id="UP000289738">
    <property type="component" value="Chromosome B10"/>
</dbReference>